<dbReference type="SUPFAM" id="SSF47413">
    <property type="entry name" value="lambda repressor-like DNA-binding domains"/>
    <property type="match status" value="1"/>
</dbReference>
<name>A0A510XUT2_9GAMM</name>
<proteinExistence type="predicted"/>
<dbReference type="SUPFAM" id="SSF53822">
    <property type="entry name" value="Periplasmic binding protein-like I"/>
    <property type="match status" value="1"/>
</dbReference>
<dbReference type="PROSITE" id="PS00356">
    <property type="entry name" value="HTH_LACI_1"/>
    <property type="match status" value="1"/>
</dbReference>
<dbReference type="CDD" id="cd01392">
    <property type="entry name" value="HTH_LacI"/>
    <property type="match status" value="1"/>
</dbReference>
<dbReference type="Proteomes" id="UP000321419">
    <property type="component" value="Unassembled WGS sequence"/>
</dbReference>
<dbReference type="Pfam" id="PF00532">
    <property type="entry name" value="Peripla_BP_1"/>
    <property type="match status" value="1"/>
</dbReference>
<dbReference type="GO" id="GO:0000976">
    <property type="term" value="F:transcription cis-regulatory region binding"/>
    <property type="evidence" value="ECO:0007669"/>
    <property type="project" value="TreeGrafter"/>
</dbReference>
<dbReference type="Pfam" id="PF00356">
    <property type="entry name" value="LacI"/>
    <property type="match status" value="1"/>
</dbReference>
<dbReference type="InterPro" id="IPR010982">
    <property type="entry name" value="Lambda_DNA-bd_dom_sf"/>
</dbReference>
<evidence type="ECO:0000256" key="3">
    <source>
        <dbReference type="ARBA" id="ARBA00023125"/>
    </source>
</evidence>
<dbReference type="GO" id="GO:0003700">
    <property type="term" value="F:DNA-binding transcription factor activity"/>
    <property type="evidence" value="ECO:0007669"/>
    <property type="project" value="TreeGrafter"/>
</dbReference>
<gene>
    <name evidence="6" type="ORF">PES01_11520</name>
</gene>
<reference evidence="6 7" key="1">
    <citation type="submission" date="2019-07" db="EMBL/GenBank/DDBJ databases">
        <title>Whole genome shotgun sequence of Pseudoalteromonas espejiana NBRC 102222.</title>
        <authorList>
            <person name="Hosoyama A."/>
            <person name="Uohara A."/>
            <person name="Ohji S."/>
            <person name="Ichikawa N."/>
        </authorList>
    </citation>
    <scope>NUCLEOTIDE SEQUENCE [LARGE SCALE GENOMIC DNA]</scope>
    <source>
        <strain evidence="6 7">NBRC 102222</strain>
    </source>
</reference>
<evidence type="ECO:0000256" key="2">
    <source>
        <dbReference type="ARBA" id="ARBA00023015"/>
    </source>
</evidence>
<dbReference type="Gene3D" id="1.10.260.40">
    <property type="entry name" value="lambda repressor-like DNA-binding domains"/>
    <property type="match status" value="1"/>
</dbReference>
<evidence type="ECO:0000313" key="7">
    <source>
        <dbReference type="Proteomes" id="UP000321419"/>
    </source>
</evidence>
<dbReference type="RefSeq" id="WP_089349514.1">
    <property type="nucleotide sequence ID" value="NZ_BJUM01000009.1"/>
</dbReference>
<evidence type="ECO:0000256" key="1">
    <source>
        <dbReference type="ARBA" id="ARBA00022491"/>
    </source>
</evidence>
<accession>A0A510XUT2</accession>
<evidence type="ECO:0000259" key="5">
    <source>
        <dbReference type="PROSITE" id="PS50932"/>
    </source>
</evidence>
<dbReference type="InterPro" id="IPR000843">
    <property type="entry name" value="HTH_LacI"/>
</dbReference>
<keyword evidence="3" id="KW-0238">DNA-binding</keyword>
<dbReference type="Gene3D" id="3.40.50.2300">
    <property type="match status" value="2"/>
</dbReference>
<dbReference type="AlphaFoldDB" id="A0A510XUT2"/>
<dbReference type="SMART" id="SM00354">
    <property type="entry name" value="HTH_LACI"/>
    <property type="match status" value="1"/>
</dbReference>
<dbReference type="InterPro" id="IPR028082">
    <property type="entry name" value="Peripla_BP_I"/>
</dbReference>
<dbReference type="EMBL" id="BJUM01000009">
    <property type="protein sequence ID" value="GEK54307.1"/>
    <property type="molecule type" value="Genomic_DNA"/>
</dbReference>
<dbReference type="OrthoDB" id="6619319at2"/>
<dbReference type="PANTHER" id="PTHR30146">
    <property type="entry name" value="LACI-RELATED TRANSCRIPTIONAL REPRESSOR"/>
    <property type="match status" value="1"/>
</dbReference>
<keyword evidence="4" id="KW-0804">Transcription</keyword>
<dbReference type="PROSITE" id="PS50932">
    <property type="entry name" value="HTH_LACI_2"/>
    <property type="match status" value="1"/>
</dbReference>
<comment type="caution">
    <text evidence="6">The sequence shown here is derived from an EMBL/GenBank/DDBJ whole genome shotgun (WGS) entry which is preliminary data.</text>
</comment>
<dbReference type="PANTHER" id="PTHR30146:SF95">
    <property type="entry name" value="RIBOSE OPERON REPRESSOR"/>
    <property type="match status" value="1"/>
</dbReference>
<organism evidence="6 7">
    <name type="scientific">Pseudoalteromonas espejiana</name>
    <dbReference type="NCBI Taxonomy" id="28107"/>
    <lineage>
        <taxon>Bacteria</taxon>
        <taxon>Pseudomonadati</taxon>
        <taxon>Pseudomonadota</taxon>
        <taxon>Gammaproteobacteria</taxon>
        <taxon>Alteromonadales</taxon>
        <taxon>Pseudoalteromonadaceae</taxon>
        <taxon>Pseudoalteromonas</taxon>
    </lineage>
</organism>
<keyword evidence="2" id="KW-0805">Transcription regulation</keyword>
<evidence type="ECO:0000256" key="4">
    <source>
        <dbReference type="ARBA" id="ARBA00023163"/>
    </source>
</evidence>
<evidence type="ECO:0000313" key="6">
    <source>
        <dbReference type="EMBL" id="GEK54307.1"/>
    </source>
</evidence>
<dbReference type="InterPro" id="IPR001761">
    <property type="entry name" value="Peripla_BP/Lac1_sug-bd_dom"/>
</dbReference>
<keyword evidence="1" id="KW-0678">Repressor</keyword>
<feature type="domain" description="HTH lacI-type" evidence="5">
    <location>
        <begin position="8"/>
        <end position="62"/>
    </location>
</feature>
<sequence length="325" mass="35315">MPNKAKSVTIYDVAHLAGVSKSTVSLVLTQSSKVAAKSKQKVLNAIDELGYVYNRDAAAMRSGRSNLVAVVIDDLTNPLMAELAAHLEQQLNSAHFQTIIVSSNNSVERQTSTINNLKEYNVAAFIVCPVANTCALWLDKLASHYNVITLMHEVPYSAAPCVLPDYNKAGHLTTLELLTNTLNTVIFIGDNSQTSKAQAAGFISACEQKKVTEYCVITHAENSVLQAKQLFNETLVNQPHISAVVCANDIIAQGVLAAAPHLLNSIVSCQHVPVRKDLGYTFTCAVLNTQEIAKRSLLVLQEQLQNNTAPVKTLVNVNLQIRETH</sequence>
<keyword evidence="7" id="KW-1185">Reference proteome</keyword>
<protein>
    <submittedName>
        <fullName evidence="6">LacI family transcriptional regulator</fullName>
    </submittedName>
</protein>